<dbReference type="InterPro" id="IPR028889">
    <property type="entry name" value="USP"/>
</dbReference>
<dbReference type="SUPFAM" id="SSF54001">
    <property type="entry name" value="Cysteine proteinases"/>
    <property type="match status" value="1"/>
</dbReference>
<dbReference type="GeneID" id="59288654"/>
<feature type="region of interest" description="Disordered" evidence="1">
    <location>
        <begin position="281"/>
        <end position="568"/>
    </location>
</feature>
<keyword evidence="4" id="KW-1185">Reference proteome</keyword>
<evidence type="ECO:0000313" key="4">
    <source>
        <dbReference type="Proteomes" id="UP000578531"/>
    </source>
</evidence>
<dbReference type="RefSeq" id="XP_037164166.1">
    <property type="nucleotide sequence ID" value="XM_037308902.1"/>
</dbReference>
<dbReference type="InterPro" id="IPR001394">
    <property type="entry name" value="Peptidase_C19_UCH"/>
</dbReference>
<feature type="compositionally biased region" description="Basic residues" evidence="1">
    <location>
        <begin position="474"/>
        <end position="489"/>
    </location>
</feature>
<feature type="domain" description="USP" evidence="2">
    <location>
        <begin position="572"/>
        <end position="930"/>
    </location>
</feature>
<dbReference type="InterPro" id="IPR038765">
    <property type="entry name" value="Papain-like_cys_pep_sf"/>
</dbReference>
<dbReference type="Gene3D" id="3.90.70.10">
    <property type="entry name" value="Cysteine proteinases"/>
    <property type="match status" value="1"/>
</dbReference>
<dbReference type="GO" id="GO:0005634">
    <property type="term" value="C:nucleus"/>
    <property type="evidence" value="ECO:0007669"/>
    <property type="project" value="TreeGrafter"/>
</dbReference>
<feature type="compositionally biased region" description="Polar residues" evidence="1">
    <location>
        <begin position="72"/>
        <end position="83"/>
    </location>
</feature>
<feature type="region of interest" description="Disordered" evidence="1">
    <location>
        <begin position="69"/>
        <end position="217"/>
    </location>
</feature>
<dbReference type="InterPro" id="IPR018200">
    <property type="entry name" value="USP_CS"/>
</dbReference>
<feature type="compositionally biased region" description="Low complexity" evidence="1">
    <location>
        <begin position="285"/>
        <end position="294"/>
    </location>
</feature>
<feature type="compositionally biased region" description="Polar residues" evidence="1">
    <location>
        <begin position="358"/>
        <end position="371"/>
    </location>
</feature>
<feature type="compositionally biased region" description="Basic and acidic residues" evidence="1">
    <location>
        <begin position="153"/>
        <end position="162"/>
    </location>
</feature>
<name>A0A8H6L413_9LECA</name>
<dbReference type="Proteomes" id="UP000578531">
    <property type="component" value="Unassembled WGS sequence"/>
</dbReference>
<dbReference type="PROSITE" id="PS00972">
    <property type="entry name" value="USP_1"/>
    <property type="match status" value="1"/>
</dbReference>
<accession>A0A8H6L413</accession>
<reference evidence="3 4" key="1">
    <citation type="journal article" date="2020" name="Genomics">
        <title>Complete, high-quality genomes from long-read metagenomic sequencing of two wolf lichen thalli reveals enigmatic genome architecture.</title>
        <authorList>
            <person name="McKenzie S.K."/>
            <person name="Walston R.F."/>
            <person name="Allen J.L."/>
        </authorList>
    </citation>
    <scope>NUCLEOTIDE SEQUENCE [LARGE SCALE GENOMIC DNA]</scope>
    <source>
        <strain evidence="3">WasteWater2</strain>
    </source>
</reference>
<dbReference type="GO" id="GO:0016579">
    <property type="term" value="P:protein deubiquitination"/>
    <property type="evidence" value="ECO:0007669"/>
    <property type="project" value="InterPro"/>
</dbReference>
<dbReference type="InterPro" id="IPR050164">
    <property type="entry name" value="Peptidase_C19"/>
</dbReference>
<sequence length="931" mass="101323">MYSRSEYRRMAETKARVAKQLALAHASAEARRIRAENPGSVSLEINTTSPALDVPNTPAVPPSVKFAKGHTTESINKKTNQSKMAVYNDPIDGSSSKRKANGHDDAPAPKKANTSTWVPRAPGQRYQGTARQAPESRPSTILKTKSVTQQKARRNDAMELDVHSTLGRKRGAENNLNESATKKQKLNALPSSNSPLSSNPVLAQSSKAGQAMPEAPSSAEAASTANFFDSLYPKDSKVKASAGVSTVCTVGYLWLTFIKRAVHTTEIVRTVVPPTAVQTRRVVQTAPTKATPAVKKPKSPTPPKSHKKDGKGPVAKNTAVIKTSRNEELGKLPTSGATPQRGIGPKETTASRKGISRTRIQTGFDNESPSAEQVAKAAPLPKSDGELIENGLEKQSVKVSPQIPPVSHKGHNASTEGTEKSLKRKKDTTFEEGNTHKKLREGDGSATHGKEHARGKAEPSVKEIAEPESTPVAKVRKNQTQKLQSHARKAGNSVDNSKTETTHQNSGKKSPSAGISDHTSSANRTLAKEGKKTSSNKDKNTESRKDAKPSVVGYANPNAKKEDSGARGAEPRGIYNGAMACYINSVLQAIANIPRMADHYRGLANQVIPEIAEYVALNAANWQGGDNKNKYKSKAKGKLRVLLERNKSKICLGAYLGVLLNEMLDPDPLAEAPSSYVFRQACGVLLANDKGERYDGEDQQECMEYFEKLLDHLDIEEVDGRTENFEAPSLVQELFGLEAITKVQCRSCGHAWDSCVEKKFAFTTSMPSTKNLPDRESRVCITECLDAYSNPDSVDVHCNGCGETSRASKWMQLKDLSPYVLVNLNRVVVHGSENQMEATFTRNPDTVSLPLSEGVTMKDGVEDVQYEAIGTIKHRGIDFSGGHWTSWMKIDGQWWCFDDDHVAKKESKRGHPVTCMVRPEEVCMIFELSAG</sequence>
<dbReference type="PROSITE" id="PS50235">
    <property type="entry name" value="USP_3"/>
    <property type="match status" value="1"/>
</dbReference>
<feature type="compositionally biased region" description="Low complexity" evidence="1">
    <location>
        <begin position="186"/>
        <end position="200"/>
    </location>
</feature>
<feature type="compositionally biased region" description="Basic and acidic residues" evidence="1">
    <location>
        <begin position="526"/>
        <end position="548"/>
    </location>
</feature>
<comment type="caution">
    <text evidence="3">The sequence shown here is derived from an EMBL/GenBank/DDBJ whole genome shotgun (WGS) entry which is preliminary data.</text>
</comment>
<evidence type="ECO:0000259" key="2">
    <source>
        <dbReference type="PROSITE" id="PS50235"/>
    </source>
</evidence>
<feature type="compositionally biased region" description="Polar residues" evidence="1">
    <location>
        <begin position="137"/>
        <end position="150"/>
    </location>
</feature>
<dbReference type="AlphaFoldDB" id="A0A8H6L413"/>
<dbReference type="Pfam" id="PF00443">
    <property type="entry name" value="UCH"/>
    <property type="match status" value="1"/>
</dbReference>
<gene>
    <name evidence="3" type="ORF">HO173_006997</name>
</gene>
<dbReference type="EMBL" id="JACCJC010000028">
    <property type="protein sequence ID" value="KAF6234777.1"/>
    <property type="molecule type" value="Genomic_DNA"/>
</dbReference>
<dbReference type="OrthoDB" id="289038at2759"/>
<organism evidence="3 4">
    <name type="scientific">Letharia columbiana</name>
    <dbReference type="NCBI Taxonomy" id="112416"/>
    <lineage>
        <taxon>Eukaryota</taxon>
        <taxon>Fungi</taxon>
        <taxon>Dikarya</taxon>
        <taxon>Ascomycota</taxon>
        <taxon>Pezizomycotina</taxon>
        <taxon>Lecanoromycetes</taxon>
        <taxon>OSLEUM clade</taxon>
        <taxon>Lecanoromycetidae</taxon>
        <taxon>Lecanorales</taxon>
        <taxon>Lecanorineae</taxon>
        <taxon>Parmeliaceae</taxon>
        <taxon>Letharia</taxon>
    </lineage>
</organism>
<protein>
    <recommendedName>
        <fullName evidence="2">USP domain-containing protein</fullName>
    </recommendedName>
</protein>
<proteinExistence type="predicted"/>
<evidence type="ECO:0000313" key="3">
    <source>
        <dbReference type="EMBL" id="KAF6234777.1"/>
    </source>
</evidence>
<dbReference type="GO" id="GO:0005829">
    <property type="term" value="C:cytosol"/>
    <property type="evidence" value="ECO:0007669"/>
    <property type="project" value="TreeGrafter"/>
</dbReference>
<dbReference type="GO" id="GO:0004843">
    <property type="term" value="F:cysteine-type deubiquitinase activity"/>
    <property type="evidence" value="ECO:0007669"/>
    <property type="project" value="InterPro"/>
</dbReference>
<dbReference type="CDD" id="cd02257">
    <property type="entry name" value="Peptidase_C19"/>
    <property type="match status" value="1"/>
</dbReference>
<evidence type="ECO:0000256" key="1">
    <source>
        <dbReference type="SAM" id="MobiDB-lite"/>
    </source>
</evidence>
<dbReference type="PANTHER" id="PTHR24006">
    <property type="entry name" value="UBIQUITIN CARBOXYL-TERMINAL HYDROLASE"/>
    <property type="match status" value="1"/>
</dbReference>
<feature type="compositionally biased region" description="Basic and acidic residues" evidence="1">
    <location>
        <begin position="417"/>
        <end position="465"/>
    </location>
</feature>